<protein>
    <submittedName>
        <fullName evidence="2">Uncharacterized protein</fullName>
    </submittedName>
</protein>
<keyword evidence="1" id="KW-0812">Transmembrane</keyword>
<evidence type="ECO:0000313" key="2">
    <source>
        <dbReference type="EMBL" id="KKN41135.1"/>
    </source>
</evidence>
<evidence type="ECO:0000256" key="1">
    <source>
        <dbReference type="SAM" id="Phobius"/>
    </source>
</evidence>
<feature type="transmembrane region" description="Helical" evidence="1">
    <location>
        <begin position="59"/>
        <end position="78"/>
    </location>
</feature>
<dbReference type="AlphaFoldDB" id="A0A0F9QAX4"/>
<organism evidence="2">
    <name type="scientific">marine sediment metagenome</name>
    <dbReference type="NCBI Taxonomy" id="412755"/>
    <lineage>
        <taxon>unclassified sequences</taxon>
        <taxon>metagenomes</taxon>
        <taxon>ecological metagenomes</taxon>
    </lineage>
</organism>
<comment type="caution">
    <text evidence="2">The sequence shown here is derived from an EMBL/GenBank/DDBJ whole genome shotgun (WGS) entry which is preliminary data.</text>
</comment>
<reference evidence="2" key="1">
    <citation type="journal article" date="2015" name="Nature">
        <title>Complex archaea that bridge the gap between prokaryotes and eukaryotes.</title>
        <authorList>
            <person name="Spang A."/>
            <person name="Saw J.H."/>
            <person name="Jorgensen S.L."/>
            <person name="Zaremba-Niedzwiedzka K."/>
            <person name="Martijn J."/>
            <person name="Lind A.E."/>
            <person name="van Eijk R."/>
            <person name="Schleper C."/>
            <person name="Guy L."/>
            <person name="Ettema T.J."/>
        </authorList>
    </citation>
    <scope>NUCLEOTIDE SEQUENCE</scope>
</reference>
<keyword evidence="1" id="KW-0472">Membrane</keyword>
<accession>A0A0F9QAX4</accession>
<sequence>MVSAISGIDLNKLQCRGLSSSRHRKIALFSTLSIWGGTGYLLVKLALLLEASGLADEVGLALASTILVHFIVTGQCVVQAIARTLVDKTPVGILYRRDKAVLSMARAQLLDLADKIAFEELQSYAKINPAVAVAAAEVIAHQNAGDLQQWLSAPQNLKAMANHVYQLALVEEAIKAGDYPRP</sequence>
<name>A0A0F9QAX4_9ZZZZ</name>
<feature type="transmembrane region" description="Helical" evidence="1">
    <location>
        <begin position="26"/>
        <end position="47"/>
    </location>
</feature>
<proteinExistence type="predicted"/>
<dbReference type="EMBL" id="LAZR01001667">
    <property type="protein sequence ID" value="KKN41135.1"/>
    <property type="molecule type" value="Genomic_DNA"/>
</dbReference>
<keyword evidence="1" id="KW-1133">Transmembrane helix</keyword>
<gene>
    <name evidence="2" type="ORF">LCGC14_0726500</name>
</gene>